<dbReference type="Proteomes" id="UP000254925">
    <property type="component" value="Unassembled WGS sequence"/>
</dbReference>
<proteinExistence type="predicted"/>
<dbReference type="EMBL" id="QQBB01000005">
    <property type="protein sequence ID" value="RDI58814.1"/>
    <property type="molecule type" value="Genomic_DNA"/>
</dbReference>
<dbReference type="Gene3D" id="3.90.550.10">
    <property type="entry name" value="Spore Coat Polysaccharide Biosynthesis Protein SpsA, Chain A"/>
    <property type="match status" value="1"/>
</dbReference>
<evidence type="ECO:0000313" key="1">
    <source>
        <dbReference type="EMBL" id="RDI58814.1"/>
    </source>
</evidence>
<reference evidence="1 2" key="1">
    <citation type="submission" date="2018-07" db="EMBL/GenBank/DDBJ databases">
        <title>Genomic Encyclopedia of Type Strains, Phase IV (KMG-IV): sequencing the most valuable type-strain genomes for metagenomic binning, comparative biology and taxonomic classification.</title>
        <authorList>
            <person name="Goeker M."/>
        </authorList>
    </citation>
    <scope>NUCLEOTIDE SEQUENCE [LARGE SCALE GENOMIC DNA]</scope>
    <source>
        <strain evidence="1 2">DSM 14364</strain>
    </source>
</reference>
<accession>A0A370HPJ4</accession>
<protein>
    <submittedName>
        <fullName evidence="1">Uncharacterized protein</fullName>
    </submittedName>
</protein>
<dbReference type="PANTHER" id="PTHR43179">
    <property type="entry name" value="RHAMNOSYLTRANSFERASE WBBL"/>
    <property type="match status" value="1"/>
</dbReference>
<gene>
    <name evidence="1" type="ORF">DES45_105339</name>
</gene>
<dbReference type="PANTHER" id="PTHR43179:SF7">
    <property type="entry name" value="RHAMNOSYLTRANSFERASE WBBL"/>
    <property type="match status" value="1"/>
</dbReference>
<organism evidence="1 2">
    <name type="scientific">Microvirga subterranea</name>
    <dbReference type="NCBI Taxonomy" id="186651"/>
    <lineage>
        <taxon>Bacteria</taxon>
        <taxon>Pseudomonadati</taxon>
        <taxon>Pseudomonadota</taxon>
        <taxon>Alphaproteobacteria</taxon>
        <taxon>Hyphomicrobiales</taxon>
        <taxon>Methylobacteriaceae</taxon>
        <taxon>Microvirga</taxon>
    </lineage>
</organism>
<evidence type="ECO:0000313" key="2">
    <source>
        <dbReference type="Proteomes" id="UP000254925"/>
    </source>
</evidence>
<name>A0A370HPJ4_9HYPH</name>
<keyword evidence="2" id="KW-1185">Reference proteome</keyword>
<sequence>MTDGTNPVKDHLILPVDGETALATPIGDDLALICGVCDAMPETVEVLLNGDPSMCMRAGVISWPRIGSPPEASTGFVAIVPIRLAAKVRLRSIVMRRNGQPTRYTLVRAAVPLQSLVQIVSADAGGRFAEVADRMAQALTNGKGNPKRSAAALSIMTAVAQNDGWIEVMGSLDTGEVFLQGWAIDLPGDQVRVLVEHDGFAAGAVHAATVDRTDLGGKGKGFIGLMECGKTTIDPEKLKKLFFRTQSGWRTLDVYSRRVLLPSTEVPAHIRDGLNRASAGPETLSTLRRAGERFDGRDTVSSLKQPVRIGMDMVAEVPGGGLLVAGWMLDPEGYAQTITVRSGATSSRVDETWTRLPRPDVLAAFQQSDLFAGRLDPRRIDHGFLAFVPEISCSADAPIYFELELGDGTAFYPLKPMRHLSRQALERLLAPLDPKTASAGTAIERHIGPMMQALAAPAPRVVESRDFGFDDSGAGKVLVVGAGLDAGEVSAALVLLALDPEVHDVPVIVSAPIEAFGSIAAEAERLASFYGLKLRVLGSEGVQDACDAFEAAVQATQADALVFLSAGVLPRQAGWLTQMERAYRARGGKALVSPTIVFEDESVQFAGTWFDSDQQKLVDRYIGYPRDVVQGSRPTEVMAGTTNCCIVSRSAIEAAGGFTRSYLETSEKGRDLCLKLRLAGTMSVWLPDVEMISAEDDAGRVSLPLRRLAQRIDRWSFDRKWSLLVNNMR</sequence>
<dbReference type="InterPro" id="IPR029044">
    <property type="entry name" value="Nucleotide-diphossugar_trans"/>
</dbReference>
<comment type="caution">
    <text evidence="1">The sequence shown here is derived from an EMBL/GenBank/DDBJ whole genome shotgun (WGS) entry which is preliminary data.</text>
</comment>
<dbReference type="SUPFAM" id="SSF53448">
    <property type="entry name" value="Nucleotide-diphospho-sugar transferases"/>
    <property type="match status" value="1"/>
</dbReference>
<dbReference type="AlphaFoldDB" id="A0A370HPJ4"/>
<dbReference type="OrthoDB" id="9783791at2"/>